<dbReference type="Gene3D" id="3.60.21.10">
    <property type="match status" value="1"/>
</dbReference>
<dbReference type="PIRSF" id="PIRSF000883">
    <property type="entry name" value="Pesterase_MJ0912"/>
    <property type="match status" value="1"/>
</dbReference>
<keyword evidence="3" id="KW-1185">Reference proteome</keyword>
<evidence type="ECO:0000313" key="2">
    <source>
        <dbReference type="EMBL" id="BDQ34554.1"/>
    </source>
</evidence>
<name>A0ABM8ASV7_9BACT</name>
<dbReference type="InterPro" id="IPR004843">
    <property type="entry name" value="Calcineurin-like_PHP"/>
</dbReference>
<dbReference type="InterPro" id="IPR029052">
    <property type="entry name" value="Metallo-depent_PP-like"/>
</dbReference>
<dbReference type="Pfam" id="PF00149">
    <property type="entry name" value="Metallophos"/>
    <property type="match status" value="1"/>
</dbReference>
<gene>
    <name evidence="2" type="ORF">JCM14722_20960</name>
</gene>
<dbReference type="PANTHER" id="PTHR42850">
    <property type="entry name" value="METALLOPHOSPHOESTERASE"/>
    <property type="match status" value="1"/>
</dbReference>
<protein>
    <submittedName>
        <fullName evidence="2">Phosphoesterase</fullName>
    </submittedName>
</protein>
<reference evidence="2" key="1">
    <citation type="submission" date="2022-08" db="EMBL/GenBank/DDBJ databases">
        <title>Genome Sequence of the sulphate-reducing bacterium, Pseudodesulfovibrio portus JCM14722.</title>
        <authorList>
            <person name="Kondo R."/>
            <person name="Kataoka T."/>
        </authorList>
    </citation>
    <scope>NUCLEOTIDE SEQUENCE</scope>
    <source>
        <strain evidence="2">JCM 14722</strain>
    </source>
</reference>
<dbReference type="InterPro" id="IPR011152">
    <property type="entry name" value="Pesterase_MJ0912"/>
</dbReference>
<evidence type="ECO:0000259" key="1">
    <source>
        <dbReference type="Pfam" id="PF00149"/>
    </source>
</evidence>
<dbReference type="PANTHER" id="PTHR42850:SF2">
    <property type="entry name" value="BLL5683 PROTEIN"/>
    <property type="match status" value="1"/>
</dbReference>
<organism evidence="2 3">
    <name type="scientific">Pseudodesulfovibrio portus</name>
    <dbReference type="NCBI Taxonomy" id="231439"/>
    <lineage>
        <taxon>Bacteria</taxon>
        <taxon>Pseudomonadati</taxon>
        <taxon>Thermodesulfobacteriota</taxon>
        <taxon>Desulfovibrionia</taxon>
        <taxon>Desulfovibrionales</taxon>
        <taxon>Desulfovibrionaceae</taxon>
    </lineage>
</organism>
<dbReference type="RefSeq" id="WP_264981454.1">
    <property type="nucleotide sequence ID" value="NZ_AP026708.1"/>
</dbReference>
<dbReference type="InterPro" id="IPR050126">
    <property type="entry name" value="Ap4A_hydrolase"/>
</dbReference>
<proteinExistence type="predicted"/>
<sequence>MPRIAIMSDIHGNFEALKEVFRDLDKRDVTETYCLGDMVGYGPQPRECVDLLRERGVECTMGNHEQGLINIHYLRRFNQPAADALRWTREAIDRETYDWLTSRHKSIVAHGCRMVHGMPPDSVNEYLWRHRHRMAEVFADFAEPICFVGHTHDLKRYVHRGGVCEERPLEVGATELEPDCRHLINVGAVGQPRDGDNRAKYLIFDTDKKVIDLHAVPYDIRKTADLIAHSGLHRGFADRLW</sequence>
<evidence type="ECO:0000313" key="3">
    <source>
        <dbReference type="Proteomes" id="UP001061361"/>
    </source>
</evidence>
<dbReference type="CDD" id="cd00838">
    <property type="entry name" value="MPP_superfamily"/>
    <property type="match status" value="1"/>
</dbReference>
<dbReference type="Proteomes" id="UP001061361">
    <property type="component" value="Chromosome"/>
</dbReference>
<dbReference type="EMBL" id="AP026708">
    <property type="protein sequence ID" value="BDQ34554.1"/>
    <property type="molecule type" value="Genomic_DNA"/>
</dbReference>
<accession>A0ABM8ASV7</accession>
<dbReference type="SUPFAM" id="SSF56300">
    <property type="entry name" value="Metallo-dependent phosphatases"/>
    <property type="match status" value="1"/>
</dbReference>
<feature type="domain" description="Calcineurin-like phosphoesterase" evidence="1">
    <location>
        <begin position="3"/>
        <end position="152"/>
    </location>
</feature>